<dbReference type="GO" id="GO:0000166">
    <property type="term" value="F:nucleotide binding"/>
    <property type="evidence" value="ECO:0007669"/>
    <property type="project" value="UniProtKB-KW"/>
</dbReference>
<feature type="binding site" evidence="4">
    <location>
        <position position="87"/>
    </location>
    <ligand>
        <name>substrate</name>
    </ligand>
</feature>
<evidence type="ECO:0000256" key="1">
    <source>
        <dbReference type="ARBA" id="ARBA00022741"/>
    </source>
</evidence>
<evidence type="ECO:0000256" key="4">
    <source>
        <dbReference type="PIRSR" id="PIRSR639383-2"/>
    </source>
</evidence>
<comment type="catalytic activity">
    <reaction evidence="7">
        <text>P(1),P(3)-bis(5'-adenosyl) triphosphate + H2O = AMP + ADP + 2 H(+)</text>
        <dbReference type="Rhea" id="RHEA:13893"/>
        <dbReference type="ChEBI" id="CHEBI:15377"/>
        <dbReference type="ChEBI" id="CHEBI:15378"/>
        <dbReference type="ChEBI" id="CHEBI:58529"/>
        <dbReference type="ChEBI" id="CHEBI:456215"/>
        <dbReference type="ChEBI" id="CHEBI:456216"/>
        <dbReference type="EC" id="3.6.1.29"/>
    </reaction>
</comment>
<feature type="region of interest" description="Disordered" evidence="8">
    <location>
        <begin position="143"/>
        <end position="168"/>
    </location>
</feature>
<feature type="binding site" evidence="4">
    <location>
        <position position="102"/>
    </location>
    <ligand>
        <name>substrate</name>
    </ligand>
</feature>
<accession>A0A7S3LI65</accession>
<organism evidence="10">
    <name type="scientific">Aplanochytrium stocchinoi</name>
    <dbReference type="NCBI Taxonomy" id="215587"/>
    <lineage>
        <taxon>Eukaryota</taxon>
        <taxon>Sar</taxon>
        <taxon>Stramenopiles</taxon>
        <taxon>Bigyra</taxon>
        <taxon>Labyrinthulomycetes</taxon>
        <taxon>Thraustochytrida</taxon>
        <taxon>Thraustochytriidae</taxon>
        <taxon>Aplanochytrium</taxon>
    </lineage>
</organism>
<feature type="binding site" evidence="4">
    <location>
        <begin position="93"/>
        <end position="96"/>
    </location>
    <ligand>
        <name>substrate</name>
    </ligand>
</feature>
<evidence type="ECO:0000256" key="7">
    <source>
        <dbReference type="RuleBase" id="RU366076"/>
    </source>
</evidence>
<feature type="short sequence motif" description="Histidine triad motif" evidence="6">
    <location>
        <begin position="98"/>
        <end position="102"/>
    </location>
</feature>
<evidence type="ECO:0000259" key="9">
    <source>
        <dbReference type="PROSITE" id="PS51084"/>
    </source>
</evidence>
<comment type="cofactor">
    <cofactor evidence="7">
        <name>Mn(2+)</name>
        <dbReference type="ChEBI" id="CHEBI:29035"/>
    </cofactor>
</comment>
<dbReference type="GO" id="GO:0047710">
    <property type="term" value="F:bis(5'-adenosyl)-triphosphatase activity"/>
    <property type="evidence" value="ECO:0007669"/>
    <property type="project" value="UniProtKB-UniRule"/>
</dbReference>
<evidence type="ECO:0000256" key="8">
    <source>
        <dbReference type="SAM" id="MobiDB-lite"/>
    </source>
</evidence>
<feature type="site" description="Important for induction of apoptosis" evidence="5">
    <location>
        <position position="118"/>
    </location>
</feature>
<sequence length="181" mass="20452">MSLAKIFNFGAHKIPVAHTFHVTDHCYSFVNLKPIVDGHVLVSSKRSVARLCELTEEEHSDLWRAVRAVSKVVEQVYRANALNISVQDGKEAGQSVAHVHVHILPRHTGDFTENDEVYEKLEDFEFTIPEIDSIKVFERSPNTVKKKTSGSALNVPPDSERKPRSFEEMAQEALRLSKAFN</sequence>
<evidence type="ECO:0000256" key="3">
    <source>
        <dbReference type="PIRSR" id="PIRSR639383-1"/>
    </source>
</evidence>
<name>A0A7S3LI65_9STRA</name>
<dbReference type="Gene3D" id="3.30.428.10">
    <property type="entry name" value="HIT-like"/>
    <property type="match status" value="1"/>
</dbReference>
<protein>
    <recommendedName>
        <fullName evidence="7">Bis(5'-adenosyl)-triphosphatase</fullName>
        <ecNumber evidence="7">3.6.1.29</ecNumber>
    </recommendedName>
</protein>
<dbReference type="PROSITE" id="PS00892">
    <property type="entry name" value="HIT_1"/>
    <property type="match status" value="1"/>
</dbReference>
<evidence type="ECO:0000313" key="10">
    <source>
        <dbReference type="EMBL" id="CAE0432081.1"/>
    </source>
</evidence>
<dbReference type="InterPro" id="IPR039383">
    <property type="entry name" value="FHIT"/>
</dbReference>
<dbReference type="AlphaFoldDB" id="A0A7S3LI65"/>
<dbReference type="InterPro" id="IPR019808">
    <property type="entry name" value="Histidine_triad_CS"/>
</dbReference>
<reference evidence="10" key="1">
    <citation type="submission" date="2021-01" db="EMBL/GenBank/DDBJ databases">
        <authorList>
            <person name="Corre E."/>
            <person name="Pelletier E."/>
            <person name="Niang G."/>
            <person name="Scheremetjew M."/>
            <person name="Finn R."/>
            <person name="Kale V."/>
            <person name="Holt S."/>
            <person name="Cochrane G."/>
            <person name="Meng A."/>
            <person name="Brown T."/>
            <person name="Cohen L."/>
        </authorList>
    </citation>
    <scope>NUCLEOTIDE SEQUENCE</scope>
    <source>
        <strain evidence="10">GSBS06</strain>
    </source>
</reference>
<dbReference type="InterPro" id="IPR011146">
    <property type="entry name" value="HIT-like"/>
</dbReference>
<evidence type="ECO:0000256" key="5">
    <source>
        <dbReference type="PIRSR" id="PIRSR639383-3"/>
    </source>
</evidence>
<dbReference type="PANTHER" id="PTHR46243">
    <property type="entry name" value="BIS(5'-ADENOSYL)-TRIPHOSPHATASE"/>
    <property type="match status" value="1"/>
</dbReference>
<evidence type="ECO:0000256" key="2">
    <source>
        <dbReference type="ARBA" id="ARBA00022801"/>
    </source>
</evidence>
<dbReference type="CDD" id="cd01275">
    <property type="entry name" value="FHIT"/>
    <property type="match status" value="1"/>
</dbReference>
<keyword evidence="2 7" id="KW-0378">Hydrolase</keyword>
<feature type="binding site" evidence="4">
    <location>
        <position position="12"/>
    </location>
    <ligand>
        <name>substrate</name>
    </ligand>
</feature>
<dbReference type="InterPro" id="IPR036265">
    <property type="entry name" value="HIT-like_sf"/>
</dbReference>
<evidence type="ECO:0000256" key="6">
    <source>
        <dbReference type="PROSITE-ProRule" id="PRU00464"/>
    </source>
</evidence>
<feature type="active site" description="Tele-AMP-histidine intermediate" evidence="3">
    <location>
        <position position="100"/>
    </location>
</feature>
<feature type="domain" description="HIT" evidence="9">
    <location>
        <begin position="6"/>
        <end position="113"/>
    </location>
</feature>
<dbReference type="SUPFAM" id="SSF54197">
    <property type="entry name" value="HIT-like"/>
    <property type="match status" value="1"/>
</dbReference>
<dbReference type="EC" id="3.6.1.29" evidence="7"/>
<dbReference type="InterPro" id="IPR051884">
    <property type="entry name" value="Bis(5'-adenosyl)-TPase_reg"/>
</dbReference>
<proteinExistence type="predicted"/>
<feature type="compositionally biased region" description="Basic and acidic residues" evidence="8">
    <location>
        <begin position="158"/>
        <end position="167"/>
    </location>
</feature>
<dbReference type="PANTHER" id="PTHR46243:SF1">
    <property type="entry name" value="BIS(5'-ADENOSYL)-TRIPHOSPHATASE"/>
    <property type="match status" value="1"/>
</dbReference>
<feature type="binding site" evidence="4">
    <location>
        <position position="31"/>
    </location>
    <ligand>
        <name>substrate</name>
    </ligand>
</feature>
<dbReference type="EMBL" id="HBIN01003497">
    <property type="protein sequence ID" value="CAE0432081.1"/>
    <property type="molecule type" value="Transcribed_RNA"/>
</dbReference>
<dbReference type="Pfam" id="PF01230">
    <property type="entry name" value="HIT"/>
    <property type="match status" value="1"/>
</dbReference>
<dbReference type="PROSITE" id="PS51084">
    <property type="entry name" value="HIT_2"/>
    <property type="match status" value="1"/>
</dbReference>
<keyword evidence="1 7" id="KW-0547">Nucleotide-binding</keyword>
<dbReference type="FunFam" id="3.30.428.10:FF:000011">
    <property type="entry name" value="Fragile histidine triad"/>
    <property type="match status" value="1"/>
</dbReference>
<gene>
    <name evidence="10" type="ORF">ASTO00021_LOCUS2411</name>
</gene>